<accession>A0A1G2TAT9</accession>
<keyword evidence="1" id="KW-0472">Membrane</keyword>
<dbReference type="Gene3D" id="2.60.40.10">
    <property type="entry name" value="Immunoglobulins"/>
    <property type="match status" value="1"/>
</dbReference>
<dbReference type="InterPro" id="IPR013783">
    <property type="entry name" value="Ig-like_fold"/>
</dbReference>
<feature type="transmembrane region" description="Helical" evidence="1">
    <location>
        <begin position="6"/>
        <end position="27"/>
    </location>
</feature>
<evidence type="ECO:0000256" key="1">
    <source>
        <dbReference type="SAM" id="Phobius"/>
    </source>
</evidence>
<dbReference type="EMBL" id="MHVL01000013">
    <property type="protein sequence ID" value="OHA93731.1"/>
    <property type="molecule type" value="Genomic_DNA"/>
</dbReference>
<comment type="caution">
    <text evidence="2">The sequence shown here is derived from an EMBL/GenBank/DDBJ whole genome shotgun (WGS) entry which is preliminary data.</text>
</comment>
<dbReference type="AlphaFoldDB" id="A0A1G2TAT9"/>
<name>A0A1G2TAT9_9BACT</name>
<reference evidence="2 3" key="1">
    <citation type="journal article" date="2016" name="Nat. Commun.">
        <title>Thousands of microbial genomes shed light on interconnected biogeochemical processes in an aquifer system.</title>
        <authorList>
            <person name="Anantharaman K."/>
            <person name="Brown C.T."/>
            <person name="Hug L.A."/>
            <person name="Sharon I."/>
            <person name="Castelle C.J."/>
            <person name="Probst A.J."/>
            <person name="Thomas B.C."/>
            <person name="Singh A."/>
            <person name="Wilkins M.J."/>
            <person name="Karaoz U."/>
            <person name="Brodie E.L."/>
            <person name="Williams K.H."/>
            <person name="Hubbard S.S."/>
            <person name="Banfield J.F."/>
        </authorList>
    </citation>
    <scope>NUCLEOTIDE SEQUENCE [LARGE SCALE GENOMIC DNA]</scope>
</reference>
<gene>
    <name evidence="2" type="ORF">A2W58_00755</name>
</gene>
<evidence type="ECO:0008006" key="4">
    <source>
        <dbReference type="Google" id="ProtNLM"/>
    </source>
</evidence>
<organism evidence="2 3">
    <name type="scientific">Candidatus Zambryskibacteria bacterium RIFCSPHIGHO2_02_38_10.5</name>
    <dbReference type="NCBI Taxonomy" id="1802742"/>
    <lineage>
        <taxon>Bacteria</taxon>
        <taxon>Candidatus Zambryskiibacteriota</taxon>
    </lineage>
</organism>
<keyword evidence="1" id="KW-0812">Transmembrane</keyword>
<dbReference type="Pfam" id="PF09136">
    <property type="entry name" value="Glucodextran_B"/>
    <property type="match status" value="1"/>
</dbReference>
<evidence type="ECO:0000313" key="2">
    <source>
        <dbReference type="EMBL" id="OHA93731.1"/>
    </source>
</evidence>
<dbReference type="Proteomes" id="UP000179264">
    <property type="component" value="Unassembled WGS sequence"/>
</dbReference>
<sequence length="117" mass="13649">MNRNALSIFRVSTISLFGLIIVIYSFFQGWKLIQGPVIDIYTPQNGAVYNQTMIEIDGRTRNIAYLNLNGRKIFTDKDGYFKEKLLISPGYNIIKLDATDKFKKYVEKRLEIILKEY</sequence>
<keyword evidence="1" id="KW-1133">Transmembrane helix</keyword>
<evidence type="ECO:0000313" key="3">
    <source>
        <dbReference type="Proteomes" id="UP000179264"/>
    </source>
</evidence>
<proteinExistence type="predicted"/>
<protein>
    <recommendedName>
        <fullName evidence="4">Carboxypeptidase regulatory-like domain-containing protein</fullName>
    </recommendedName>
</protein>